<evidence type="ECO:0000256" key="1">
    <source>
        <dbReference type="ARBA" id="ARBA00004651"/>
    </source>
</evidence>
<gene>
    <name evidence="9" type="ORF">SAMN04488691_11316</name>
</gene>
<dbReference type="InterPro" id="IPR004869">
    <property type="entry name" value="MMPL_dom"/>
</dbReference>
<dbReference type="PROSITE" id="PS50156">
    <property type="entry name" value="SSD"/>
    <property type="match status" value="2"/>
</dbReference>
<feature type="domain" description="SSD" evidence="8">
    <location>
        <begin position="291"/>
        <end position="426"/>
    </location>
</feature>
<evidence type="ECO:0000313" key="10">
    <source>
        <dbReference type="Proteomes" id="UP000183894"/>
    </source>
</evidence>
<accession>A0A1H7UJM1</accession>
<proteinExistence type="inferred from homology"/>
<feature type="transmembrane region" description="Helical" evidence="7">
    <location>
        <begin position="828"/>
        <end position="853"/>
    </location>
</feature>
<feature type="transmembrane region" description="Helical" evidence="7">
    <location>
        <begin position="265"/>
        <end position="283"/>
    </location>
</feature>
<dbReference type="Gene3D" id="1.20.1640.10">
    <property type="entry name" value="Multidrug efflux transporter AcrB transmembrane domain"/>
    <property type="match status" value="2"/>
</dbReference>
<evidence type="ECO:0000256" key="4">
    <source>
        <dbReference type="ARBA" id="ARBA00022692"/>
    </source>
</evidence>
<dbReference type="AlphaFoldDB" id="A0A1H7UJM1"/>
<dbReference type="InterPro" id="IPR050545">
    <property type="entry name" value="Mycobact_MmpL"/>
</dbReference>
<organism evidence="9 10">
    <name type="scientific">Haloferax larsenii</name>
    <dbReference type="NCBI Taxonomy" id="302484"/>
    <lineage>
        <taxon>Archaea</taxon>
        <taxon>Methanobacteriati</taxon>
        <taxon>Methanobacteriota</taxon>
        <taxon>Stenosarchaea group</taxon>
        <taxon>Halobacteria</taxon>
        <taxon>Halobacteriales</taxon>
        <taxon>Haloferacaceae</taxon>
        <taxon>Haloferax</taxon>
    </lineage>
</organism>
<evidence type="ECO:0000256" key="7">
    <source>
        <dbReference type="SAM" id="Phobius"/>
    </source>
</evidence>
<sequence length="863" mass="90685">MRRTVASRFSEVLVERSVPVIVLVLLLTAAVGAGAVLGTTPEQDIDRTGVDSEEQAALDRIQATYETDDTIVSQIVVKDTGTDVLSRESLLRSLRVQRELREDESINATLQTKAGIVGIENVVATAAYAADRQAANAESNTGLQQSETRPVAPSLDEQIEALESRSPAEVATLVERVLDSGTTTPGRDPTRFLPSSYQSGTTDVDARVTFVFQSPETPGAGETPQEASDAQVAIATVVDERFESAFVFGRGIVDSASSQAVGDSFVIITPIALVLVLLALSIAYRDLVDVVVSVFGIAILLVWVSGIQGWLGIPSSSILIAVPFLLVGLSIDYSLHVVMRYREARAGNNKKEQPTAAPRDPKSAMRVGMASVVVALATAAFTTGIGFFANYGSPLGSIRDFAVLSGTGIVAMFVVFAALVPALKLEVETRLVRLGRPRTKTAVGTEPGPLEGVLSRIAVVSRRAPLGILVVALLVASAGAYGATGLDTEFNQADFLPQDAPEWAKSLPEPFKPDETDVRSDLEYLSETFHPEGQNSEAQILIRGAVTSPDFLAAVDESSGRVNKGETVALDARGTAMGQSPVSVLRSVAAENQTLATAIDDRDDDGDGLPDSNVSAVYDVLFDVAPERAAAVLHRTERGSYASARMVVGVKSDATAQSVAGDVRTIATGIQSGAPVTAVATGGPVITAVAQNALFETLVTGFAVTIGVILVFLTGLYWWRYRAPGLAFVFLVPVVLALAWLLGAMSVLDIPFNSETVVITSLAIGLGIDYTIHLGERFVDERSRASSLDDALSASLTGTGGALFGSALTTAAGFGVLALALSPPLRRFGIVTGLSIVFAFGACLTVLPSLLVLRERLVGEVIS</sequence>
<dbReference type="Proteomes" id="UP000183894">
    <property type="component" value="Unassembled WGS sequence"/>
</dbReference>
<dbReference type="PANTHER" id="PTHR33406:SF6">
    <property type="entry name" value="MEMBRANE PROTEIN YDGH-RELATED"/>
    <property type="match status" value="1"/>
</dbReference>
<feature type="transmembrane region" description="Helical" evidence="7">
    <location>
        <begin position="698"/>
        <end position="719"/>
    </location>
</feature>
<comment type="similarity">
    <text evidence="2">Belongs to the resistance-nodulation-cell division (RND) (TC 2.A.6) family. MmpL subfamily.</text>
</comment>
<feature type="transmembrane region" description="Helical" evidence="7">
    <location>
        <begin position="726"/>
        <end position="745"/>
    </location>
</feature>
<keyword evidence="6 7" id="KW-0472">Membrane</keyword>
<comment type="subcellular location">
    <subcellularLocation>
        <location evidence="1">Cell membrane</location>
        <topology evidence="1">Multi-pass membrane protein</topology>
    </subcellularLocation>
</comment>
<dbReference type="Pfam" id="PF03176">
    <property type="entry name" value="MMPL"/>
    <property type="match status" value="2"/>
</dbReference>
<name>A0A1H7UJM1_HALLR</name>
<dbReference type="RefSeq" id="WP_074796489.1">
    <property type="nucleotide sequence ID" value="NZ_FOAD01000013.1"/>
</dbReference>
<evidence type="ECO:0000256" key="3">
    <source>
        <dbReference type="ARBA" id="ARBA00022475"/>
    </source>
</evidence>
<evidence type="ECO:0000256" key="2">
    <source>
        <dbReference type="ARBA" id="ARBA00010157"/>
    </source>
</evidence>
<dbReference type="SUPFAM" id="SSF82866">
    <property type="entry name" value="Multidrug efflux transporter AcrB transmembrane domain"/>
    <property type="match status" value="2"/>
</dbReference>
<feature type="transmembrane region" description="Helical" evidence="7">
    <location>
        <begin position="317"/>
        <end position="335"/>
    </location>
</feature>
<evidence type="ECO:0000259" key="8">
    <source>
        <dbReference type="PROSITE" id="PS50156"/>
    </source>
</evidence>
<evidence type="ECO:0000256" key="6">
    <source>
        <dbReference type="ARBA" id="ARBA00023136"/>
    </source>
</evidence>
<dbReference type="InterPro" id="IPR000731">
    <property type="entry name" value="SSD"/>
</dbReference>
<reference evidence="9 10" key="1">
    <citation type="submission" date="2016-10" db="EMBL/GenBank/DDBJ databases">
        <authorList>
            <person name="de Groot N.N."/>
        </authorList>
    </citation>
    <scope>NUCLEOTIDE SEQUENCE [LARGE SCALE GENOMIC DNA]</scope>
    <source>
        <strain evidence="9 10">CDM_5</strain>
    </source>
</reference>
<evidence type="ECO:0000256" key="5">
    <source>
        <dbReference type="ARBA" id="ARBA00022989"/>
    </source>
</evidence>
<feature type="transmembrane region" description="Helical" evidence="7">
    <location>
        <begin position="290"/>
        <end position="311"/>
    </location>
</feature>
<feature type="transmembrane region" description="Helical" evidence="7">
    <location>
        <begin position="401"/>
        <end position="423"/>
    </location>
</feature>
<evidence type="ECO:0000313" key="9">
    <source>
        <dbReference type="EMBL" id="SEL97009.1"/>
    </source>
</evidence>
<protein>
    <submittedName>
        <fullName evidence="9">Predicted exporter protein, RND superfamily</fullName>
    </submittedName>
</protein>
<feature type="transmembrane region" description="Helical" evidence="7">
    <location>
        <begin position="464"/>
        <end position="483"/>
    </location>
</feature>
<feature type="transmembrane region" description="Helical" evidence="7">
    <location>
        <begin position="796"/>
        <end position="822"/>
    </location>
</feature>
<dbReference type="OrthoDB" id="42357at2157"/>
<keyword evidence="4 7" id="KW-0812">Transmembrane</keyword>
<dbReference type="EMBL" id="FOAD01000013">
    <property type="protein sequence ID" value="SEL97009.1"/>
    <property type="molecule type" value="Genomic_DNA"/>
</dbReference>
<dbReference type="PANTHER" id="PTHR33406">
    <property type="entry name" value="MEMBRANE PROTEIN MJ1562-RELATED"/>
    <property type="match status" value="1"/>
</dbReference>
<feature type="domain" description="SSD" evidence="8">
    <location>
        <begin position="694"/>
        <end position="853"/>
    </location>
</feature>
<keyword evidence="5 7" id="KW-1133">Transmembrane helix</keyword>
<feature type="transmembrane region" description="Helical" evidence="7">
    <location>
        <begin position="367"/>
        <end position="389"/>
    </location>
</feature>
<dbReference type="GO" id="GO:0005886">
    <property type="term" value="C:plasma membrane"/>
    <property type="evidence" value="ECO:0007669"/>
    <property type="project" value="UniProtKB-SubCell"/>
</dbReference>
<keyword evidence="3" id="KW-1003">Cell membrane</keyword>